<feature type="compositionally biased region" description="Polar residues" evidence="1">
    <location>
        <begin position="126"/>
        <end position="137"/>
    </location>
</feature>
<evidence type="ECO:0000313" key="2">
    <source>
        <dbReference type="EMBL" id="KAJ6631731.1"/>
    </source>
</evidence>
<evidence type="ECO:0000313" key="3">
    <source>
        <dbReference type="Proteomes" id="UP001151699"/>
    </source>
</evidence>
<dbReference type="OrthoDB" id="15627at2759"/>
<dbReference type="Proteomes" id="UP001151699">
    <property type="component" value="Unassembled WGS sequence"/>
</dbReference>
<feature type="region of interest" description="Disordered" evidence="1">
    <location>
        <begin position="18"/>
        <end position="89"/>
    </location>
</feature>
<accession>A0A9Q0ML25</accession>
<feature type="compositionally biased region" description="Polar residues" evidence="1">
    <location>
        <begin position="26"/>
        <end position="49"/>
    </location>
</feature>
<feature type="region of interest" description="Disordered" evidence="1">
    <location>
        <begin position="305"/>
        <end position="330"/>
    </location>
</feature>
<feature type="non-terminal residue" evidence="2">
    <location>
        <position position="700"/>
    </location>
</feature>
<organism evidence="2 3">
    <name type="scientific">Pseudolycoriella hygida</name>
    <dbReference type="NCBI Taxonomy" id="35572"/>
    <lineage>
        <taxon>Eukaryota</taxon>
        <taxon>Metazoa</taxon>
        <taxon>Ecdysozoa</taxon>
        <taxon>Arthropoda</taxon>
        <taxon>Hexapoda</taxon>
        <taxon>Insecta</taxon>
        <taxon>Pterygota</taxon>
        <taxon>Neoptera</taxon>
        <taxon>Endopterygota</taxon>
        <taxon>Diptera</taxon>
        <taxon>Nematocera</taxon>
        <taxon>Sciaroidea</taxon>
        <taxon>Sciaridae</taxon>
        <taxon>Pseudolycoriella</taxon>
    </lineage>
</organism>
<comment type="caution">
    <text evidence="2">The sequence shown here is derived from an EMBL/GenBank/DDBJ whole genome shotgun (WGS) entry which is preliminary data.</text>
</comment>
<name>A0A9Q0ML25_9DIPT</name>
<keyword evidence="3" id="KW-1185">Reference proteome</keyword>
<dbReference type="EMBL" id="WJQU01002679">
    <property type="protein sequence ID" value="KAJ6631731.1"/>
    <property type="molecule type" value="Genomic_DNA"/>
</dbReference>
<feature type="compositionally biased region" description="Basic and acidic residues" evidence="1">
    <location>
        <begin position="491"/>
        <end position="507"/>
    </location>
</feature>
<gene>
    <name evidence="2" type="ORF">Bhyg_15715</name>
</gene>
<feature type="non-terminal residue" evidence="2">
    <location>
        <position position="1"/>
    </location>
</feature>
<protein>
    <submittedName>
        <fullName evidence="2">Uncharacterized protein</fullName>
    </submittedName>
</protein>
<proteinExistence type="predicted"/>
<dbReference type="AlphaFoldDB" id="A0A9Q0ML25"/>
<evidence type="ECO:0000256" key="1">
    <source>
        <dbReference type="SAM" id="MobiDB-lite"/>
    </source>
</evidence>
<sequence length="700" mass="77465">NTKGRKVSLAVYVDDEANDLSDLGIGTSTASGKSSLSEDFDNNSVLSDNPDNDKPNFDIDNQGNDNGTREYVSSPGYDTSSTHPPSSPDLCEYTYEGAIQDYKSRVSRAQKSGFYSDNYLKDTNHESNGQTPRKQTSIEIENRLSNFIAKVSNDVEKNDIQKNLPKVDIARRRELFEKEKVSIEKSDTEKVINNLACDFAQTLSIKERLLNLESRHDPPESSVAKVDHLASEFGSVKDRLLNIENASINQKIQVEKPAPINVPIISLKDRLSTLQETAPLNADTDTPTVVTESISNEEHIVNNVEESEETNIPEEEQPIAEEVSPTPDVAEQPNRLLSTINEAIHLVEDQPENMVKRDASVSSPNLFENHVLDDIVVDNEVLDDTRNTNPKSYLVMDSISDEIVHTSRTDDITGNAVLTSDGESLCISSHATFSDCNKEQSNNNELHKVEVIDLHCPIDKSNTLNKIEDLSDSNIEQVKVVELEPSAIENGESKPNDELRVNEEHDASPSNADTQSICSVGYSKSYSLEVLQPDEITSTELYTQSPLSPMTPSPILYSPSFTKESSESKNNRIKCQIVGVLEKHKCTSVTNSPNRSDLTLNTNQAIDGLPSPAVSPALSPSKSPFKSTKNIFDFIKRNLLNDPLPVAKDDDVNSTFYVPLIKGDGMETGPSDSCYEDSVDESNEINILIDEELEKLEIQR</sequence>
<feature type="compositionally biased region" description="Acidic residues" evidence="1">
    <location>
        <begin position="305"/>
        <end position="319"/>
    </location>
</feature>
<feature type="region of interest" description="Disordered" evidence="1">
    <location>
        <begin position="486"/>
        <end position="514"/>
    </location>
</feature>
<reference evidence="2" key="1">
    <citation type="submission" date="2022-07" db="EMBL/GenBank/DDBJ databases">
        <authorList>
            <person name="Trinca V."/>
            <person name="Uliana J.V.C."/>
            <person name="Torres T.T."/>
            <person name="Ward R.J."/>
            <person name="Monesi N."/>
        </authorList>
    </citation>
    <scope>NUCLEOTIDE SEQUENCE</scope>
    <source>
        <strain evidence="2">HSMRA1968</strain>
        <tissue evidence="2">Whole embryos</tissue>
    </source>
</reference>
<feature type="region of interest" description="Disordered" evidence="1">
    <location>
        <begin position="117"/>
        <end position="137"/>
    </location>
</feature>